<evidence type="ECO:0000256" key="2">
    <source>
        <dbReference type="ARBA" id="ARBA00022723"/>
    </source>
</evidence>
<dbReference type="GO" id="GO:0008270">
    <property type="term" value="F:zinc ion binding"/>
    <property type="evidence" value="ECO:0007669"/>
    <property type="project" value="InterPro"/>
</dbReference>
<comment type="subcellular location">
    <subcellularLocation>
        <location evidence="1">Nucleus</location>
    </subcellularLocation>
</comment>
<name>G4TGW2_SERID</name>
<dbReference type="Gene3D" id="4.10.240.10">
    <property type="entry name" value="Zn(2)-C6 fungal-type DNA-binding domain"/>
    <property type="match status" value="1"/>
</dbReference>
<dbReference type="PROSITE" id="PS50048">
    <property type="entry name" value="ZN2_CY6_FUNGAL_2"/>
    <property type="match status" value="1"/>
</dbReference>
<dbReference type="OrthoDB" id="10261408at2759"/>
<protein>
    <recommendedName>
        <fullName evidence="7">Zn(2)-C6 fungal-type domain-containing protein</fullName>
    </recommendedName>
</protein>
<dbReference type="CDD" id="cd12148">
    <property type="entry name" value="fungal_TF_MHR"/>
    <property type="match status" value="1"/>
</dbReference>
<keyword evidence="5" id="KW-0539">Nucleus</keyword>
<reference evidence="8 9" key="1">
    <citation type="journal article" date="2011" name="PLoS Pathog.">
        <title>Endophytic Life Strategies Decoded by Genome and Transcriptome Analyses of the Mutualistic Root Symbiont Piriformospora indica.</title>
        <authorList>
            <person name="Zuccaro A."/>
            <person name="Lahrmann U."/>
            <person name="Guldener U."/>
            <person name="Langen G."/>
            <person name="Pfiffi S."/>
            <person name="Biedenkopf D."/>
            <person name="Wong P."/>
            <person name="Samans B."/>
            <person name="Grimm C."/>
            <person name="Basiewicz M."/>
            <person name="Murat C."/>
            <person name="Martin F."/>
            <person name="Kogel K.H."/>
        </authorList>
    </citation>
    <scope>NUCLEOTIDE SEQUENCE [LARGE SCALE GENOMIC DNA]</scope>
    <source>
        <strain evidence="8 9">DSM 11827</strain>
    </source>
</reference>
<dbReference type="GO" id="GO:0000981">
    <property type="term" value="F:DNA-binding transcription factor activity, RNA polymerase II-specific"/>
    <property type="evidence" value="ECO:0007669"/>
    <property type="project" value="InterPro"/>
</dbReference>
<keyword evidence="3" id="KW-0805">Transcription regulation</keyword>
<feature type="compositionally biased region" description="Basic residues" evidence="6">
    <location>
        <begin position="82"/>
        <end position="91"/>
    </location>
</feature>
<evidence type="ECO:0000313" key="9">
    <source>
        <dbReference type="Proteomes" id="UP000007148"/>
    </source>
</evidence>
<evidence type="ECO:0000256" key="1">
    <source>
        <dbReference type="ARBA" id="ARBA00004123"/>
    </source>
</evidence>
<feature type="domain" description="Zn(2)-C6 fungal-type" evidence="7">
    <location>
        <begin position="39"/>
        <end position="69"/>
    </location>
</feature>
<dbReference type="CDD" id="cd00067">
    <property type="entry name" value="GAL4"/>
    <property type="match status" value="1"/>
</dbReference>
<evidence type="ECO:0000256" key="6">
    <source>
        <dbReference type="SAM" id="MobiDB-lite"/>
    </source>
</evidence>
<dbReference type="PANTHER" id="PTHR47338:SF5">
    <property type="entry name" value="ZN(II)2CYS6 TRANSCRIPTION FACTOR (EUROFUNG)"/>
    <property type="match status" value="1"/>
</dbReference>
<dbReference type="AlphaFoldDB" id="G4TGW2"/>
<dbReference type="STRING" id="1109443.G4TGW2"/>
<dbReference type="PROSITE" id="PS00463">
    <property type="entry name" value="ZN2_CY6_FUNGAL_1"/>
    <property type="match status" value="1"/>
</dbReference>
<sequence length="821" mass="91695">MATFKGTETYAPQPSGSQSLQAEASLKGETNEPSLVVVACQQCRNRKVRCDSTRPVCKNCTRRSEACLYDAAPKRRGPDKQNRKRLYKKRPSLSPPDPSSKVSASTASDQEVEPKRKRARKAQSSQNENRGAVSLPASSNQALRRLDVDADLDETIRAAGFGTLESLLTKTAQMITETDIYIPQSFEEAESLETRTPGRRLFSVNVPEQGHYTIEDLLSAAEGSASELANVEQNIPRGPSSSFNRQTWWDTLCLCYSKESEPGQSSRKIFQDLGFLLDNSIYWLSFIHIPRFMGNLHDPNRRLMVQPSIVLSALAMSTLMKSSETGLGSEGRRFSLWLRDAAQASLDASLNVGWIEPSLVQAAYFIALYEASANPEHSSARVTSALQLLDSLIHALSLSNMDAGEKGVSVYSVDEMPIVSSSTSQQLISPYPLQGTDDNILDVTTSICSCLNQTPPTQPDSLKAMPNDNPYGVNMGRFLESMMAFGSKYRVSQNQKGVMDSPWGNVGVQADWPDPTDTIEIDKEESRRLCWSVMMLISTLREYTPHLQRQAWDLHVTRQENIALLLPGEKMAKNRTRAKDSIWALHCRVALLWNACQRFRHRPDWETRRIELSTQAWMEANSIEQSLAQHTCPVGKGMLYAGREYLFQLKLLISKQFTRLIPIPHTLKYERDSAQEWLNHRAGLAAHARKVVYFVSRFGASRAAIALAKRPLSVWWVCSQIKAGTAVWKADNTFTQALEQSLDFLAIGDFLTCMWQSKGQTDYYNSLREELLQSCQLAGIHVPEAIPIPGLSSTQATMIPSPLLINYPPPIALAEVQYNLS</sequence>
<dbReference type="HOGENOM" id="CLU_010791_0_0_1"/>
<feature type="compositionally biased region" description="Polar residues" evidence="6">
    <location>
        <begin position="100"/>
        <end position="109"/>
    </location>
</feature>
<feature type="region of interest" description="Disordered" evidence="6">
    <location>
        <begin position="72"/>
        <end position="138"/>
    </location>
</feature>
<keyword evidence="4" id="KW-0804">Transcription</keyword>
<evidence type="ECO:0000259" key="7">
    <source>
        <dbReference type="PROSITE" id="PS50048"/>
    </source>
</evidence>
<evidence type="ECO:0000313" key="8">
    <source>
        <dbReference type="EMBL" id="CCA70549.1"/>
    </source>
</evidence>
<dbReference type="InterPro" id="IPR036864">
    <property type="entry name" value="Zn2-C6_fun-type_DNA-bd_sf"/>
</dbReference>
<comment type="caution">
    <text evidence="8">The sequence shown here is derived from an EMBL/GenBank/DDBJ whole genome shotgun (WGS) entry which is preliminary data.</text>
</comment>
<feature type="compositionally biased region" description="Basic and acidic residues" evidence="6">
    <location>
        <begin position="72"/>
        <end position="81"/>
    </location>
</feature>
<dbReference type="Pfam" id="PF00172">
    <property type="entry name" value="Zn_clus"/>
    <property type="match status" value="1"/>
</dbReference>
<dbReference type="OMA" id="EWLTHQA"/>
<dbReference type="eggNOG" id="ENOG502QWTJ">
    <property type="taxonomic scope" value="Eukaryota"/>
</dbReference>
<dbReference type="InParanoid" id="G4TGW2"/>
<keyword evidence="9" id="KW-1185">Reference proteome</keyword>
<accession>G4TGW2</accession>
<proteinExistence type="predicted"/>
<evidence type="ECO:0000256" key="4">
    <source>
        <dbReference type="ARBA" id="ARBA00023163"/>
    </source>
</evidence>
<dbReference type="SUPFAM" id="SSF57701">
    <property type="entry name" value="Zn2/Cys6 DNA-binding domain"/>
    <property type="match status" value="1"/>
</dbReference>
<dbReference type="GO" id="GO:0005634">
    <property type="term" value="C:nucleus"/>
    <property type="evidence" value="ECO:0007669"/>
    <property type="project" value="UniProtKB-SubCell"/>
</dbReference>
<dbReference type="InterPro" id="IPR001138">
    <property type="entry name" value="Zn2Cys6_DnaBD"/>
</dbReference>
<dbReference type="Proteomes" id="UP000007148">
    <property type="component" value="Unassembled WGS sequence"/>
</dbReference>
<dbReference type="PANTHER" id="PTHR47338">
    <property type="entry name" value="ZN(II)2CYS6 TRANSCRIPTION FACTOR (EUROFUNG)-RELATED"/>
    <property type="match status" value="1"/>
</dbReference>
<dbReference type="SMART" id="SM00066">
    <property type="entry name" value="GAL4"/>
    <property type="match status" value="1"/>
</dbReference>
<organism evidence="8 9">
    <name type="scientific">Serendipita indica (strain DSM 11827)</name>
    <name type="common">Root endophyte fungus</name>
    <name type="synonym">Piriformospora indica</name>
    <dbReference type="NCBI Taxonomy" id="1109443"/>
    <lineage>
        <taxon>Eukaryota</taxon>
        <taxon>Fungi</taxon>
        <taxon>Dikarya</taxon>
        <taxon>Basidiomycota</taxon>
        <taxon>Agaricomycotina</taxon>
        <taxon>Agaricomycetes</taxon>
        <taxon>Sebacinales</taxon>
        <taxon>Serendipitaceae</taxon>
        <taxon>Serendipita</taxon>
    </lineage>
</organism>
<dbReference type="InterPro" id="IPR050815">
    <property type="entry name" value="TF_fung"/>
</dbReference>
<evidence type="ECO:0000256" key="3">
    <source>
        <dbReference type="ARBA" id="ARBA00023015"/>
    </source>
</evidence>
<feature type="region of interest" description="Disordered" evidence="6">
    <location>
        <begin position="1"/>
        <end position="31"/>
    </location>
</feature>
<gene>
    <name evidence="8" type="ORF">PIIN_04486</name>
</gene>
<dbReference type="EMBL" id="CAFZ01000086">
    <property type="protein sequence ID" value="CCA70549.1"/>
    <property type="molecule type" value="Genomic_DNA"/>
</dbReference>
<keyword evidence="2" id="KW-0479">Metal-binding</keyword>
<evidence type="ECO:0000256" key="5">
    <source>
        <dbReference type="ARBA" id="ARBA00023242"/>
    </source>
</evidence>
<feature type="compositionally biased region" description="Polar residues" evidence="6">
    <location>
        <begin position="10"/>
        <end position="22"/>
    </location>
</feature>